<organism evidence="1 2">
    <name type="scientific">Nephila pilipes</name>
    <name type="common">Giant wood spider</name>
    <name type="synonym">Nephila maculata</name>
    <dbReference type="NCBI Taxonomy" id="299642"/>
    <lineage>
        <taxon>Eukaryota</taxon>
        <taxon>Metazoa</taxon>
        <taxon>Ecdysozoa</taxon>
        <taxon>Arthropoda</taxon>
        <taxon>Chelicerata</taxon>
        <taxon>Arachnida</taxon>
        <taxon>Araneae</taxon>
        <taxon>Araneomorphae</taxon>
        <taxon>Entelegynae</taxon>
        <taxon>Araneoidea</taxon>
        <taxon>Nephilidae</taxon>
        <taxon>Nephila</taxon>
    </lineage>
</organism>
<name>A0A8X6TG70_NEPPI</name>
<keyword evidence="2" id="KW-1185">Reference proteome</keyword>
<dbReference type="EMBL" id="BMAW01102841">
    <property type="protein sequence ID" value="GFT06203.1"/>
    <property type="molecule type" value="Genomic_DNA"/>
</dbReference>
<comment type="caution">
    <text evidence="1">The sequence shown here is derived from an EMBL/GenBank/DDBJ whole genome shotgun (WGS) entry which is preliminary data.</text>
</comment>
<sequence length="115" mass="12500">MAGAEEALELIILEEGVEFLMLCGAGAEGTKSLVATLGLKDLLWRRRLELRKVRDGQKSGGCGIEAGLTEIFKLLLWESEDVLTVRVEGGGLTVEASLTIEVEGTVLLEEISRLW</sequence>
<accession>A0A8X6TG70</accession>
<dbReference type="AlphaFoldDB" id="A0A8X6TG70"/>
<gene>
    <name evidence="1" type="ORF">NPIL_629141</name>
</gene>
<dbReference type="Proteomes" id="UP000887013">
    <property type="component" value="Unassembled WGS sequence"/>
</dbReference>
<evidence type="ECO:0000313" key="1">
    <source>
        <dbReference type="EMBL" id="GFT06203.1"/>
    </source>
</evidence>
<evidence type="ECO:0000313" key="2">
    <source>
        <dbReference type="Proteomes" id="UP000887013"/>
    </source>
</evidence>
<proteinExistence type="predicted"/>
<protein>
    <submittedName>
        <fullName evidence="1">Uncharacterized protein</fullName>
    </submittedName>
</protein>
<reference evidence="1" key="1">
    <citation type="submission" date="2020-08" db="EMBL/GenBank/DDBJ databases">
        <title>Multicomponent nature underlies the extraordinary mechanical properties of spider dragline silk.</title>
        <authorList>
            <person name="Kono N."/>
            <person name="Nakamura H."/>
            <person name="Mori M."/>
            <person name="Yoshida Y."/>
            <person name="Ohtoshi R."/>
            <person name="Malay A.D."/>
            <person name="Moran D.A.P."/>
            <person name="Tomita M."/>
            <person name="Numata K."/>
            <person name="Arakawa K."/>
        </authorList>
    </citation>
    <scope>NUCLEOTIDE SEQUENCE</scope>
</reference>